<dbReference type="InterPro" id="IPR045272">
    <property type="entry name" value="ANXUR1/2-like"/>
</dbReference>
<dbReference type="PROSITE" id="PS00107">
    <property type="entry name" value="PROTEIN_KINASE_ATP"/>
    <property type="match status" value="1"/>
</dbReference>
<evidence type="ECO:0000256" key="8">
    <source>
        <dbReference type="ARBA" id="ARBA00022840"/>
    </source>
</evidence>
<evidence type="ECO:0000313" key="18">
    <source>
        <dbReference type="Proteomes" id="UP001187192"/>
    </source>
</evidence>
<dbReference type="GO" id="GO:0016020">
    <property type="term" value="C:membrane"/>
    <property type="evidence" value="ECO:0007669"/>
    <property type="project" value="UniProtKB-SubCell"/>
</dbReference>
<feature type="binding site" evidence="12">
    <location>
        <position position="542"/>
    </location>
    <ligand>
        <name>ATP</name>
        <dbReference type="ChEBI" id="CHEBI:30616"/>
    </ligand>
</feature>
<dbReference type="FunFam" id="2.60.120.430:FF:000003">
    <property type="entry name" value="FERONIA receptor-like kinase"/>
    <property type="match status" value="1"/>
</dbReference>
<dbReference type="Gene3D" id="2.60.120.430">
    <property type="entry name" value="Galactose-binding lectin"/>
    <property type="match status" value="2"/>
</dbReference>
<dbReference type="Pfam" id="PF07714">
    <property type="entry name" value="PK_Tyr_Ser-Thr"/>
    <property type="match status" value="1"/>
</dbReference>
<evidence type="ECO:0000256" key="4">
    <source>
        <dbReference type="ARBA" id="ARBA00022692"/>
    </source>
</evidence>
<evidence type="ECO:0000256" key="1">
    <source>
        <dbReference type="ARBA" id="ARBA00004479"/>
    </source>
</evidence>
<evidence type="ECO:0000256" key="2">
    <source>
        <dbReference type="ARBA" id="ARBA00022527"/>
    </source>
</evidence>
<feature type="non-terminal residue" evidence="17">
    <location>
        <position position="600"/>
    </location>
</feature>
<keyword evidence="3" id="KW-0808">Transferase</keyword>
<feature type="transmembrane region" description="Helical" evidence="14">
    <location>
        <begin position="440"/>
        <end position="466"/>
    </location>
</feature>
<evidence type="ECO:0000256" key="15">
    <source>
        <dbReference type="SAM" id="SignalP"/>
    </source>
</evidence>
<comment type="subcellular location">
    <subcellularLocation>
        <location evidence="1">Membrane</location>
        <topology evidence="1">Single-pass type I membrane protein</topology>
    </subcellularLocation>
</comment>
<organism evidence="17 18">
    <name type="scientific">Ficus carica</name>
    <name type="common">Common fig</name>
    <dbReference type="NCBI Taxonomy" id="3494"/>
    <lineage>
        <taxon>Eukaryota</taxon>
        <taxon>Viridiplantae</taxon>
        <taxon>Streptophyta</taxon>
        <taxon>Embryophyta</taxon>
        <taxon>Tracheophyta</taxon>
        <taxon>Spermatophyta</taxon>
        <taxon>Magnoliopsida</taxon>
        <taxon>eudicotyledons</taxon>
        <taxon>Gunneridae</taxon>
        <taxon>Pentapetalae</taxon>
        <taxon>rosids</taxon>
        <taxon>fabids</taxon>
        <taxon>Rosales</taxon>
        <taxon>Moraceae</taxon>
        <taxon>Ficeae</taxon>
        <taxon>Ficus</taxon>
    </lineage>
</organism>
<keyword evidence="8 12" id="KW-0067">ATP-binding</keyword>
<evidence type="ECO:0000256" key="7">
    <source>
        <dbReference type="ARBA" id="ARBA00022777"/>
    </source>
</evidence>
<dbReference type="FunFam" id="3.30.200.20:FF:000039">
    <property type="entry name" value="receptor-like protein kinase FERONIA"/>
    <property type="match status" value="1"/>
</dbReference>
<dbReference type="GO" id="GO:0004714">
    <property type="term" value="F:transmembrane receptor protein tyrosine kinase activity"/>
    <property type="evidence" value="ECO:0007669"/>
    <property type="project" value="InterPro"/>
</dbReference>
<comment type="caution">
    <text evidence="17">The sequence shown here is derived from an EMBL/GenBank/DDBJ whole genome shotgun (WGS) entry which is preliminary data.</text>
</comment>
<feature type="signal peptide" evidence="15">
    <location>
        <begin position="1"/>
        <end position="26"/>
    </location>
</feature>
<keyword evidence="11" id="KW-0325">Glycoprotein</keyword>
<evidence type="ECO:0000313" key="17">
    <source>
        <dbReference type="EMBL" id="GMN21732.1"/>
    </source>
</evidence>
<dbReference type="GO" id="GO:0005524">
    <property type="term" value="F:ATP binding"/>
    <property type="evidence" value="ECO:0007669"/>
    <property type="project" value="UniProtKB-UniRule"/>
</dbReference>
<dbReference type="Gene3D" id="3.30.200.20">
    <property type="entry name" value="Phosphorylase Kinase, domain 1"/>
    <property type="match status" value="1"/>
</dbReference>
<keyword evidence="6 12" id="KW-0547">Nucleotide-binding</keyword>
<dbReference type="AlphaFoldDB" id="A0AA88CM53"/>
<dbReference type="EMBL" id="BTGU01006619">
    <property type="protein sequence ID" value="GMN21732.1"/>
    <property type="molecule type" value="Genomic_DNA"/>
</dbReference>
<dbReference type="InterPro" id="IPR000719">
    <property type="entry name" value="Prot_kinase_dom"/>
</dbReference>
<protein>
    <recommendedName>
        <fullName evidence="16">Protein kinase domain-containing protein</fullName>
    </recommendedName>
</protein>
<keyword evidence="18" id="KW-1185">Reference proteome</keyword>
<evidence type="ECO:0000256" key="5">
    <source>
        <dbReference type="ARBA" id="ARBA00022729"/>
    </source>
</evidence>
<name>A0AA88CM53_FICCA</name>
<dbReference type="Proteomes" id="UP001187192">
    <property type="component" value="Unassembled WGS sequence"/>
</dbReference>
<accession>A0AA88CM53</accession>
<dbReference type="GO" id="GO:0004674">
    <property type="term" value="F:protein serine/threonine kinase activity"/>
    <property type="evidence" value="ECO:0007669"/>
    <property type="project" value="UniProtKB-KW"/>
</dbReference>
<dbReference type="PANTHER" id="PTHR34590:SF15">
    <property type="entry name" value="PROTEIN KINASE DOMAIN-CONTAINING PROTEIN"/>
    <property type="match status" value="1"/>
</dbReference>
<feature type="chain" id="PRO_5041666270" description="Protein kinase domain-containing protein" evidence="15">
    <location>
        <begin position="27"/>
        <end position="600"/>
    </location>
</feature>
<keyword evidence="9 14" id="KW-1133">Transmembrane helix</keyword>
<feature type="domain" description="Protein kinase" evidence="16">
    <location>
        <begin position="513"/>
        <end position="600"/>
    </location>
</feature>
<proteinExistence type="predicted"/>
<evidence type="ECO:0000259" key="16">
    <source>
        <dbReference type="PROSITE" id="PS50011"/>
    </source>
</evidence>
<keyword evidence="10 14" id="KW-0472">Membrane</keyword>
<evidence type="ECO:0000256" key="6">
    <source>
        <dbReference type="ARBA" id="ARBA00022741"/>
    </source>
</evidence>
<dbReference type="InterPro" id="IPR011009">
    <property type="entry name" value="Kinase-like_dom_sf"/>
</dbReference>
<evidence type="ECO:0000256" key="13">
    <source>
        <dbReference type="SAM" id="MobiDB-lite"/>
    </source>
</evidence>
<evidence type="ECO:0000256" key="3">
    <source>
        <dbReference type="ARBA" id="ARBA00022679"/>
    </source>
</evidence>
<dbReference type="PANTHER" id="PTHR34590">
    <property type="entry name" value="OS03G0124300 PROTEIN-RELATED"/>
    <property type="match status" value="1"/>
</dbReference>
<evidence type="ECO:0000256" key="14">
    <source>
        <dbReference type="SAM" id="Phobius"/>
    </source>
</evidence>
<gene>
    <name evidence="17" type="ORF">TIFTF001_048924</name>
</gene>
<sequence length="600" mass="67866">MKRLLVVFITSLIYFLFFLHDHIAVGFIPADNITLNCGSQEKYSTAQDDRPWMGDESSKFALIQGRNTKSYASRAVSQNSVEEVPYMTARISHSEFTYSFSVTPGPKFVRLYFYPTLYQDGSDTSKAFFTVTVGNSFTLLRNFSAYFVAKHMDTNVDSFMREFSLVVEENQRLNITFIPFSPNSYAFINGIEIVSMPTALYFEPAGDMDRPSVVGETYQLNDFTHSALETMYRLNVGGSTISPMQDTGMYRQWSPDDPYWTSIVGVVPCNTSKQLNYTKIPNYTAPENVYRTAKSMGNDSTANRLYNLSWGLPVDSGFNYLVRLHFCEFEGVMTEINDRRFRIYLDNQTAERTFDVIELSGGDGIPVYRDYVVNHINQDYLSIELHPREAVTRYINSILNGVEVFKMSNNGNLAGPNPPAPPEPGPSLVPTTEKSNSKKALLTIALGSGVAGFLVLLSMVCCVVLLRLRKEKRHHSSYKRKSSKSTRGSSRRLPEQLCHRFSFSEIKSATNNFNQALVIGRGGFGNVYRGHIDDEFPEIAIKRLSKGRSSQGEREFEAEIKLLSQLRHVHLVSLVGYCDDGHEMILVYDYMANGTLRDHL</sequence>
<keyword evidence="2" id="KW-0723">Serine/threonine-protein kinase</keyword>
<feature type="region of interest" description="Disordered" evidence="13">
    <location>
        <begin position="410"/>
        <end position="433"/>
    </location>
</feature>
<feature type="compositionally biased region" description="Pro residues" evidence="13">
    <location>
        <begin position="416"/>
        <end position="427"/>
    </location>
</feature>
<evidence type="ECO:0000256" key="11">
    <source>
        <dbReference type="ARBA" id="ARBA00023180"/>
    </source>
</evidence>
<dbReference type="FunFam" id="2.60.120.430:FF:000007">
    <property type="entry name" value="FERONIA receptor-like kinase"/>
    <property type="match status" value="1"/>
</dbReference>
<dbReference type="PROSITE" id="PS50011">
    <property type="entry name" value="PROTEIN_KINASE_DOM"/>
    <property type="match status" value="1"/>
</dbReference>
<reference evidence="17" key="1">
    <citation type="submission" date="2023-07" db="EMBL/GenBank/DDBJ databases">
        <title>draft genome sequence of fig (Ficus carica).</title>
        <authorList>
            <person name="Takahashi T."/>
            <person name="Nishimura K."/>
        </authorList>
    </citation>
    <scope>NUCLEOTIDE SEQUENCE</scope>
</reference>
<dbReference type="InterPro" id="IPR017441">
    <property type="entry name" value="Protein_kinase_ATP_BS"/>
</dbReference>
<dbReference type="InterPro" id="IPR024788">
    <property type="entry name" value="Malectin-like_Carb-bd_dom"/>
</dbReference>
<dbReference type="InterPro" id="IPR001245">
    <property type="entry name" value="Ser-Thr/Tyr_kinase_cat_dom"/>
</dbReference>
<keyword evidence="7" id="KW-0418">Kinase</keyword>
<dbReference type="SUPFAM" id="SSF56112">
    <property type="entry name" value="Protein kinase-like (PK-like)"/>
    <property type="match status" value="1"/>
</dbReference>
<keyword evidence="5 15" id="KW-0732">Signal</keyword>
<keyword evidence="4 14" id="KW-0812">Transmembrane</keyword>
<evidence type="ECO:0000256" key="12">
    <source>
        <dbReference type="PROSITE-ProRule" id="PRU10141"/>
    </source>
</evidence>
<evidence type="ECO:0000256" key="9">
    <source>
        <dbReference type="ARBA" id="ARBA00022989"/>
    </source>
</evidence>
<dbReference type="Pfam" id="PF12819">
    <property type="entry name" value="Malectin_like"/>
    <property type="match status" value="1"/>
</dbReference>
<evidence type="ECO:0000256" key="10">
    <source>
        <dbReference type="ARBA" id="ARBA00023136"/>
    </source>
</evidence>